<accession>A0A5Q0GTU1</accession>
<keyword evidence="1" id="KW-1133">Transmembrane helix</keyword>
<dbReference type="Pfam" id="PF20177">
    <property type="entry name" value="DUF6542"/>
    <property type="match status" value="1"/>
</dbReference>
<dbReference type="RefSeq" id="WP_051764354.1">
    <property type="nucleotide sequence ID" value="NZ_CP034550.1"/>
</dbReference>
<dbReference type="Proteomes" id="UP000325787">
    <property type="component" value="Chromosome"/>
</dbReference>
<proteinExistence type="predicted"/>
<gene>
    <name evidence="3" type="ORF">EKG83_07465</name>
</gene>
<dbReference type="AlphaFoldDB" id="A0A5Q0GTU1"/>
<dbReference type="InterPro" id="IPR046672">
    <property type="entry name" value="DUF6542"/>
</dbReference>
<evidence type="ECO:0000313" key="3">
    <source>
        <dbReference type="EMBL" id="QFZ17331.1"/>
    </source>
</evidence>
<feature type="transmembrane region" description="Helical" evidence="1">
    <location>
        <begin position="33"/>
        <end position="58"/>
    </location>
</feature>
<feature type="domain" description="DUF6542" evidence="2">
    <location>
        <begin position="8"/>
        <end position="108"/>
    </location>
</feature>
<dbReference type="EMBL" id="CP034550">
    <property type="protein sequence ID" value="QFZ17331.1"/>
    <property type="molecule type" value="Genomic_DNA"/>
</dbReference>
<sequence length="127" mass="12628">MGDRMAHLPSLAAVAVAAVFTQAAVWLDGERPGLLFGVFTVFGSVLAAAMVRPVGLWVVVPAPPLLHAALVVAATAAAPGASAVLVVRAFPHVAVAVGAGLVVAAVRVGGKWWRSRSSSTGRAGAAG</sequence>
<reference evidence="4" key="1">
    <citation type="journal article" date="2021" name="Curr. Microbiol.">
        <title>Complete genome of nocamycin-producing strain Saccharothrix syringae NRRL B-16468 reveals the biosynthetic potential for secondary metabolites.</title>
        <authorList>
            <person name="Mo X."/>
            <person name="Yang S."/>
        </authorList>
    </citation>
    <scope>NUCLEOTIDE SEQUENCE [LARGE SCALE GENOMIC DNA]</scope>
    <source>
        <strain evidence="4">ATCC 51364 / DSM 43886 / JCM 6844 / KCTC 9398 / NBRC 14523 / NRRL B-16468 / INA 2240</strain>
    </source>
</reference>
<dbReference type="KEGG" id="ssyi:EKG83_07465"/>
<evidence type="ECO:0000259" key="2">
    <source>
        <dbReference type="Pfam" id="PF20177"/>
    </source>
</evidence>
<keyword evidence="1" id="KW-0472">Membrane</keyword>
<protein>
    <recommendedName>
        <fullName evidence="2">DUF6542 domain-containing protein</fullName>
    </recommendedName>
</protein>
<evidence type="ECO:0000313" key="4">
    <source>
        <dbReference type="Proteomes" id="UP000325787"/>
    </source>
</evidence>
<feature type="transmembrane region" description="Helical" evidence="1">
    <location>
        <begin position="93"/>
        <end position="110"/>
    </location>
</feature>
<name>A0A5Q0GTU1_SACSY</name>
<keyword evidence="1" id="KW-0812">Transmembrane</keyword>
<evidence type="ECO:0000256" key="1">
    <source>
        <dbReference type="SAM" id="Phobius"/>
    </source>
</evidence>
<organism evidence="3 4">
    <name type="scientific">Saccharothrix syringae</name>
    <name type="common">Nocardiopsis syringae</name>
    <dbReference type="NCBI Taxonomy" id="103733"/>
    <lineage>
        <taxon>Bacteria</taxon>
        <taxon>Bacillati</taxon>
        <taxon>Actinomycetota</taxon>
        <taxon>Actinomycetes</taxon>
        <taxon>Pseudonocardiales</taxon>
        <taxon>Pseudonocardiaceae</taxon>
        <taxon>Saccharothrix</taxon>
    </lineage>
</organism>
<keyword evidence="4" id="KW-1185">Reference proteome</keyword>